<feature type="compositionally biased region" description="Basic and acidic residues" evidence="1">
    <location>
        <begin position="143"/>
        <end position="152"/>
    </location>
</feature>
<accession>B3RZY3</accession>
<feature type="compositionally biased region" description="Basic and acidic residues" evidence="1">
    <location>
        <begin position="105"/>
        <end position="122"/>
    </location>
</feature>
<dbReference type="Gene3D" id="2.30.29.30">
    <property type="entry name" value="Pleckstrin-homology domain (PH domain)/Phosphotyrosine-binding domain (PTB)"/>
    <property type="match status" value="1"/>
</dbReference>
<dbReference type="InterPro" id="IPR001849">
    <property type="entry name" value="PH_domain"/>
</dbReference>
<evidence type="ECO:0000313" key="4">
    <source>
        <dbReference type="Proteomes" id="UP000009022"/>
    </source>
</evidence>
<evidence type="ECO:0000256" key="1">
    <source>
        <dbReference type="SAM" id="MobiDB-lite"/>
    </source>
</evidence>
<dbReference type="PANTHER" id="PTHR46556:SF1">
    <property type="entry name" value="PLECKSTRIN HOMOLOGY DOMAIN-CONTAINING FAMILY M MEMBER 2"/>
    <property type="match status" value="1"/>
</dbReference>
<dbReference type="Proteomes" id="UP000009022">
    <property type="component" value="Unassembled WGS sequence"/>
</dbReference>
<dbReference type="CTD" id="6755033"/>
<feature type="domain" description="PH" evidence="2">
    <location>
        <begin position="214"/>
        <end position="309"/>
    </location>
</feature>
<name>B3RZY3_TRIAD</name>
<feature type="compositionally biased region" description="Polar residues" evidence="1">
    <location>
        <begin position="123"/>
        <end position="142"/>
    </location>
</feature>
<evidence type="ECO:0000313" key="3">
    <source>
        <dbReference type="EMBL" id="EDV23912.1"/>
    </source>
</evidence>
<dbReference type="KEGG" id="tad:TRIADDRAFT_57617"/>
<gene>
    <name evidence="3" type="ORF">TRIADDRAFT_57617</name>
</gene>
<dbReference type="PROSITE" id="PS50003">
    <property type="entry name" value="PH_DOMAIN"/>
    <property type="match status" value="1"/>
</dbReference>
<dbReference type="PANTHER" id="PTHR46556">
    <property type="entry name" value="PLECKSTRIN HOMOLOGY DOMAIN-CONTAINING FAMILY M MEMBER 2"/>
    <property type="match status" value="1"/>
</dbReference>
<dbReference type="SUPFAM" id="SSF50729">
    <property type="entry name" value="PH domain-like"/>
    <property type="match status" value="1"/>
</dbReference>
<dbReference type="RefSeq" id="XP_002113438.1">
    <property type="nucleotide sequence ID" value="XM_002113402.1"/>
</dbReference>
<dbReference type="InParanoid" id="B3RZY3"/>
<dbReference type="InterPro" id="IPR011993">
    <property type="entry name" value="PH-like_dom_sf"/>
</dbReference>
<dbReference type="EMBL" id="DS985246">
    <property type="protein sequence ID" value="EDV23912.1"/>
    <property type="molecule type" value="Genomic_DNA"/>
</dbReference>
<keyword evidence="4" id="KW-1185">Reference proteome</keyword>
<dbReference type="HOGENOM" id="CLU_615866_0_0_1"/>
<evidence type="ECO:0000259" key="2">
    <source>
        <dbReference type="PROSITE" id="PS50003"/>
    </source>
</evidence>
<dbReference type="AlphaFoldDB" id="B3RZY3"/>
<organism evidence="3 4">
    <name type="scientific">Trichoplax adhaerens</name>
    <name type="common">Trichoplax reptans</name>
    <dbReference type="NCBI Taxonomy" id="10228"/>
    <lineage>
        <taxon>Eukaryota</taxon>
        <taxon>Metazoa</taxon>
        <taxon>Placozoa</taxon>
        <taxon>Uniplacotomia</taxon>
        <taxon>Trichoplacea</taxon>
        <taxon>Trichoplacidae</taxon>
        <taxon>Trichoplax</taxon>
    </lineage>
</organism>
<dbReference type="PhylomeDB" id="B3RZY3"/>
<dbReference type="InterPro" id="IPR053015">
    <property type="entry name" value="PH_domain-containing_M2"/>
</dbReference>
<protein>
    <recommendedName>
        <fullName evidence="2">PH domain-containing protein</fullName>
    </recommendedName>
</protein>
<dbReference type="GeneID" id="6755033"/>
<feature type="region of interest" description="Disordered" evidence="1">
    <location>
        <begin position="105"/>
        <end position="157"/>
    </location>
</feature>
<proteinExistence type="predicted"/>
<sequence length="445" mass="50188">MTNQTVENCQFLNDSTNAETLKSNDTIGFHVESEMDMKRSEQLTVTTDALNPIDNSETPPKNNKLSDLLQSQDVLVETSLQNRHSTLPNDEVNELSVVEDHIITETEAKPDIESPNSDKEVDNYSTHNNDFGNAAATSTDGSSIDKDNEKTRSHSLSASENIPENILAFDFEINITPSIELELTLNTIDDEIESLCKMYKVPYFENTMFVNFQYLLLTDATIYMLYQDSGSYMKKLSFELDAIDHFVGDRHPKAILDLKECAECNLIPDSEKPFAFKIKMKDGSTSFALAAQDGESLRIWLTLLYENILTQNVWDRKNNAVCPGPGFVLGSLIITKTNVYICTTNTESEILKMISSCPIESIISVSKDKDGRIPYCCSLEYIIVESDESHSIPLCFATSFDCEKFIASITKEWRNLFKVDLSVGECEEYIIDTFNEYVEIFGESK</sequence>
<reference evidence="3 4" key="1">
    <citation type="journal article" date="2008" name="Nature">
        <title>The Trichoplax genome and the nature of placozoans.</title>
        <authorList>
            <person name="Srivastava M."/>
            <person name="Begovic E."/>
            <person name="Chapman J."/>
            <person name="Putnam N.H."/>
            <person name="Hellsten U."/>
            <person name="Kawashima T."/>
            <person name="Kuo A."/>
            <person name="Mitros T."/>
            <person name="Salamov A."/>
            <person name="Carpenter M.L."/>
            <person name="Signorovitch A.Y."/>
            <person name="Moreno M.A."/>
            <person name="Kamm K."/>
            <person name="Grimwood J."/>
            <person name="Schmutz J."/>
            <person name="Shapiro H."/>
            <person name="Grigoriev I.V."/>
            <person name="Buss L.W."/>
            <person name="Schierwater B."/>
            <person name="Dellaporta S.L."/>
            <person name="Rokhsar D.S."/>
        </authorList>
    </citation>
    <scope>NUCLEOTIDE SEQUENCE [LARGE SCALE GENOMIC DNA]</scope>
    <source>
        <strain evidence="3 4">Grell-BS-1999</strain>
    </source>
</reference>